<dbReference type="Proteomes" id="UP000729290">
    <property type="component" value="Unassembled WGS sequence"/>
</dbReference>
<organism evidence="3 4">
    <name type="scientific">Anaerotignum lactatifermentans</name>
    <dbReference type="NCBI Taxonomy" id="160404"/>
    <lineage>
        <taxon>Bacteria</taxon>
        <taxon>Bacillati</taxon>
        <taxon>Bacillota</taxon>
        <taxon>Clostridia</taxon>
        <taxon>Lachnospirales</taxon>
        <taxon>Anaerotignaceae</taxon>
        <taxon>Anaerotignum</taxon>
    </lineage>
</organism>
<feature type="compositionally biased region" description="Acidic residues" evidence="1">
    <location>
        <begin position="47"/>
        <end position="68"/>
    </location>
</feature>
<accession>A0ABS2GBH6</accession>
<dbReference type="EMBL" id="JACSNV010000008">
    <property type="protein sequence ID" value="MBM6877963.1"/>
    <property type="molecule type" value="Genomic_DNA"/>
</dbReference>
<keyword evidence="2" id="KW-0732">Signal</keyword>
<evidence type="ECO:0000256" key="2">
    <source>
        <dbReference type="SAM" id="SignalP"/>
    </source>
</evidence>
<reference evidence="3 4" key="1">
    <citation type="journal article" date="2021" name="Sci. Rep.">
        <title>The distribution of antibiotic resistance genes in chicken gut microbiota commensals.</title>
        <authorList>
            <person name="Juricova H."/>
            <person name="Matiasovicova J."/>
            <person name="Kubasova T."/>
            <person name="Cejkova D."/>
            <person name="Rychlik I."/>
        </authorList>
    </citation>
    <scope>NUCLEOTIDE SEQUENCE [LARGE SCALE GENOMIC DNA]</scope>
    <source>
        <strain evidence="3 4">An431b</strain>
    </source>
</reference>
<evidence type="ECO:0000313" key="4">
    <source>
        <dbReference type="Proteomes" id="UP000729290"/>
    </source>
</evidence>
<name>A0ABS2GBH6_9FIRM</name>
<feature type="region of interest" description="Disordered" evidence="1">
    <location>
        <begin position="29"/>
        <end position="101"/>
    </location>
</feature>
<dbReference type="RefSeq" id="WP_205132794.1">
    <property type="nucleotide sequence ID" value="NZ_JACSNT010000002.1"/>
</dbReference>
<evidence type="ECO:0000256" key="1">
    <source>
        <dbReference type="SAM" id="MobiDB-lite"/>
    </source>
</evidence>
<protein>
    <submittedName>
        <fullName evidence="3">Uncharacterized protein</fullName>
    </submittedName>
</protein>
<gene>
    <name evidence="3" type="ORF">H9X83_07290</name>
</gene>
<feature type="chain" id="PRO_5045558751" evidence="2">
    <location>
        <begin position="23"/>
        <end position="181"/>
    </location>
</feature>
<proteinExistence type="predicted"/>
<evidence type="ECO:0000313" key="3">
    <source>
        <dbReference type="EMBL" id="MBM6877963.1"/>
    </source>
</evidence>
<keyword evidence="4" id="KW-1185">Reference proteome</keyword>
<comment type="caution">
    <text evidence="3">The sequence shown here is derived from an EMBL/GenBank/DDBJ whole genome shotgun (WGS) entry which is preliminary data.</text>
</comment>
<feature type="compositionally biased region" description="Acidic residues" evidence="1">
    <location>
        <begin position="82"/>
        <end position="101"/>
    </location>
</feature>
<sequence>MKKNALPCIILAAIMAAGSAPAVHGEELTASDVISSQETEHVSGDSWAEDESEAEASDKEEETDENEAPEAFPLPEQGHEDGQEEEDQQKEAITEDVEEDTPELLIEDEEILTPLALESVESTSTITVRVRMDYPMTKSAVQQQNISMEIAPASTGKQISPVISLTYLDENGDACGDMMIL</sequence>
<feature type="signal peptide" evidence="2">
    <location>
        <begin position="1"/>
        <end position="22"/>
    </location>
</feature>